<dbReference type="NCBIfam" id="TIGR00327">
    <property type="entry name" value="secE_euk_arch"/>
    <property type="match status" value="1"/>
</dbReference>
<evidence type="ECO:0000256" key="6">
    <source>
        <dbReference type="ARBA" id="ARBA00022824"/>
    </source>
</evidence>
<evidence type="ECO:0000256" key="12">
    <source>
        <dbReference type="SAM" id="Phobius"/>
    </source>
</evidence>
<dbReference type="GO" id="GO:0008320">
    <property type="term" value="F:protein transmembrane transporter activity"/>
    <property type="evidence" value="ECO:0007669"/>
    <property type="project" value="InterPro"/>
</dbReference>
<dbReference type="SUPFAM" id="SSF103456">
    <property type="entry name" value="Preprotein translocase SecE subunit"/>
    <property type="match status" value="1"/>
</dbReference>
<evidence type="ECO:0000256" key="7">
    <source>
        <dbReference type="ARBA" id="ARBA00022927"/>
    </source>
</evidence>
<accession>D2H9X6</accession>
<dbReference type="GO" id="GO:0005789">
    <property type="term" value="C:endoplasmic reticulum membrane"/>
    <property type="evidence" value="ECO:0007669"/>
    <property type="project" value="UniProtKB-SubCell"/>
</dbReference>
<keyword evidence="9" id="KW-0811">Translocation</keyword>
<keyword evidence="8 12" id="KW-1133">Transmembrane helix</keyword>
<dbReference type="PANTHER" id="PTHR12309">
    <property type="entry name" value="SEC61 GAMMA SUBUNIT"/>
    <property type="match status" value="1"/>
</dbReference>
<dbReference type="Pfam" id="PF00584">
    <property type="entry name" value="SecE"/>
    <property type="match status" value="1"/>
</dbReference>
<evidence type="ECO:0000256" key="3">
    <source>
        <dbReference type="ARBA" id="ARBA00018528"/>
    </source>
</evidence>
<feature type="non-terminal residue" evidence="13">
    <location>
        <position position="56"/>
    </location>
</feature>
<dbReference type="InterPro" id="IPR023391">
    <property type="entry name" value="Prot_translocase_SecE_dom_sf"/>
</dbReference>
<sequence length="56" mass="6460">MDQVMQFTEPSWQVVKDWVQVVNRCTKPDRKEFQKIAMATAIGCAIMGFVGFFCEI</sequence>
<evidence type="ECO:0000256" key="11">
    <source>
        <dbReference type="ARBA" id="ARBA00046516"/>
    </source>
</evidence>
<evidence type="ECO:0000256" key="1">
    <source>
        <dbReference type="ARBA" id="ARBA00004389"/>
    </source>
</evidence>
<dbReference type="InterPro" id="IPR008158">
    <property type="entry name" value="Translocase_Sec61-g"/>
</dbReference>
<keyword evidence="5 12" id="KW-0812">Transmembrane</keyword>
<keyword evidence="6" id="KW-0256">Endoplasmic reticulum</keyword>
<dbReference type="InParanoid" id="D2H9X6"/>
<keyword evidence="10 12" id="KW-0472">Membrane</keyword>
<comment type="similarity">
    <text evidence="2">Belongs to the SecE/SEC61-gamma family.</text>
</comment>
<comment type="subunit">
    <text evidence="11">The SEC61 channel-forming translocon complex consists of channel-forming core components SEC61A1, SEC61B and SEC61G and different auxiliary components such as SEC62 and SEC63. The SEC61 channel associates with the multi-pass translocon (MPT) complex.</text>
</comment>
<dbReference type="GO" id="GO:0006605">
    <property type="term" value="P:protein targeting"/>
    <property type="evidence" value="ECO:0007669"/>
    <property type="project" value="InterPro"/>
</dbReference>
<dbReference type="PROSITE" id="PS01067">
    <property type="entry name" value="SECE_SEC61G"/>
    <property type="match status" value="1"/>
</dbReference>
<dbReference type="AlphaFoldDB" id="D2H9X6"/>
<comment type="subcellular location">
    <subcellularLocation>
        <location evidence="1">Endoplasmic reticulum membrane</location>
        <topology evidence="1">Single-pass membrane protein</topology>
    </subcellularLocation>
</comment>
<organism evidence="13">
    <name type="scientific">Ailuropoda melanoleuca</name>
    <name type="common">Giant panda</name>
    <dbReference type="NCBI Taxonomy" id="9646"/>
    <lineage>
        <taxon>Eukaryota</taxon>
        <taxon>Metazoa</taxon>
        <taxon>Chordata</taxon>
        <taxon>Craniata</taxon>
        <taxon>Vertebrata</taxon>
        <taxon>Euteleostomi</taxon>
        <taxon>Mammalia</taxon>
        <taxon>Eutheria</taxon>
        <taxon>Laurasiatheria</taxon>
        <taxon>Carnivora</taxon>
        <taxon>Caniformia</taxon>
        <taxon>Ursidae</taxon>
        <taxon>Ailuropoda</taxon>
    </lineage>
</organism>
<name>D2H9X6_AILME</name>
<keyword evidence="4" id="KW-0813">Transport</keyword>
<feature type="transmembrane region" description="Helical" evidence="12">
    <location>
        <begin position="36"/>
        <end position="54"/>
    </location>
</feature>
<dbReference type="Gene3D" id="1.20.5.820">
    <property type="entry name" value="Preprotein translocase SecE subunit"/>
    <property type="match status" value="1"/>
</dbReference>
<dbReference type="InterPro" id="IPR001901">
    <property type="entry name" value="Translocase_SecE/Sec61-g"/>
</dbReference>
<evidence type="ECO:0000256" key="2">
    <source>
        <dbReference type="ARBA" id="ARBA00008274"/>
    </source>
</evidence>
<dbReference type="GO" id="GO:0006886">
    <property type="term" value="P:intracellular protein transport"/>
    <property type="evidence" value="ECO:0007669"/>
    <property type="project" value="InterPro"/>
</dbReference>
<proteinExistence type="inferred from homology"/>
<evidence type="ECO:0000256" key="9">
    <source>
        <dbReference type="ARBA" id="ARBA00023010"/>
    </source>
</evidence>
<dbReference type="EMBL" id="GL192613">
    <property type="protein sequence ID" value="EFB20376.1"/>
    <property type="molecule type" value="Genomic_DNA"/>
</dbReference>
<reference evidence="13" key="1">
    <citation type="journal article" date="2010" name="Nature">
        <title>The sequence and de novo assembly of the giant panda genome.</title>
        <authorList>
            <person name="Li R."/>
            <person name="Fan W."/>
            <person name="Tian G."/>
            <person name="Zhu H."/>
            <person name="He L."/>
            <person name="Cai J."/>
            <person name="Huang Q."/>
            <person name="Cai Q."/>
            <person name="Li B."/>
            <person name="Bai Y."/>
            <person name="Zhang Z."/>
            <person name="Zhang Y."/>
            <person name="Wang W."/>
            <person name="Li J."/>
            <person name="Wei F."/>
            <person name="Li H."/>
            <person name="Jian M."/>
            <person name="Li J."/>
            <person name="Zhang Z."/>
            <person name="Nielsen R."/>
            <person name="Li D."/>
            <person name="Gu W."/>
            <person name="Yang Z."/>
            <person name="Xuan Z."/>
            <person name="Ryder O.A."/>
            <person name="Leung F.C."/>
            <person name="Zhou Y."/>
            <person name="Cao J."/>
            <person name="Sun X."/>
            <person name="Fu Y."/>
            <person name="Fang X."/>
            <person name="Guo X."/>
            <person name="Wang B."/>
            <person name="Hou R."/>
            <person name="Shen F."/>
            <person name="Mu B."/>
            <person name="Ni P."/>
            <person name="Lin R."/>
            <person name="Qian W."/>
            <person name="Wang G."/>
            <person name="Yu C."/>
            <person name="Nie W."/>
            <person name="Wang J."/>
            <person name="Wu Z."/>
            <person name="Liang H."/>
            <person name="Min J."/>
            <person name="Wu Q."/>
            <person name="Cheng S."/>
            <person name="Ruan J."/>
            <person name="Wang M."/>
            <person name="Shi Z."/>
            <person name="Wen M."/>
            <person name="Liu B."/>
            <person name="Ren X."/>
            <person name="Zheng H."/>
            <person name="Dong D."/>
            <person name="Cook K."/>
            <person name="Shan G."/>
            <person name="Zhang H."/>
            <person name="Kosiol C."/>
            <person name="Xie X."/>
            <person name="Lu Z."/>
            <person name="Zheng H."/>
            <person name="Li Y."/>
            <person name="Steiner C.C."/>
            <person name="Lam T.T."/>
            <person name="Lin S."/>
            <person name="Zhang Q."/>
            <person name="Li G."/>
            <person name="Tian J."/>
            <person name="Gong T."/>
            <person name="Liu H."/>
            <person name="Zhang D."/>
            <person name="Fang L."/>
            <person name="Ye C."/>
            <person name="Zhang J."/>
            <person name="Hu W."/>
            <person name="Xu A."/>
            <person name="Ren Y."/>
            <person name="Zhang G."/>
            <person name="Bruford M.W."/>
            <person name="Li Q."/>
            <person name="Ma L."/>
            <person name="Guo Y."/>
            <person name="An N."/>
            <person name="Hu Y."/>
            <person name="Zheng Y."/>
            <person name="Shi Y."/>
            <person name="Li Z."/>
            <person name="Liu Q."/>
            <person name="Chen Y."/>
            <person name="Zhao J."/>
            <person name="Qu N."/>
            <person name="Zhao S."/>
            <person name="Tian F."/>
            <person name="Wang X."/>
            <person name="Wang H."/>
            <person name="Xu L."/>
            <person name="Liu X."/>
            <person name="Vinar T."/>
            <person name="Wang Y."/>
            <person name="Lam T.W."/>
            <person name="Yiu S.M."/>
            <person name="Liu S."/>
            <person name="Zhang H."/>
            <person name="Li D."/>
            <person name="Huang Y."/>
            <person name="Wang X."/>
            <person name="Yang G."/>
            <person name="Jiang Z."/>
            <person name="Wang J."/>
            <person name="Qin N."/>
            <person name="Li L."/>
            <person name="Li J."/>
            <person name="Bolund L."/>
            <person name="Kristiansen K."/>
            <person name="Wong G.K."/>
            <person name="Olson M."/>
            <person name="Zhang X."/>
            <person name="Li S."/>
            <person name="Yang H."/>
            <person name="Wang J."/>
            <person name="Wang J."/>
        </authorList>
    </citation>
    <scope>NUCLEOTIDE SEQUENCE [LARGE SCALE GENOMIC DNA]</scope>
</reference>
<protein>
    <recommendedName>
        <fullName evidence="3">Protein transport protein Sec61 subunit gamma</fullName>
    </recommendedName>
</protein>
<evidence type="ECO:0000313" key="13">
    <source>
        <dbReference type="EMBL" id="EFB20376.1"/>
    </source>
</evidence>
<keyword evidence="7" id="KW-0653">Protein transport</keyword>
<evidence type="ECO:0000256" key="4">
    <source>
        <dbReference type="ARBA" id="ARBA00022448"/>
    </source>
</evidence>
<gene>
    <name evidence="13" type="ORF">PANDA_007171</name>
</gene>
<evidence type="ECO:0000256" key="10">
    <source>
        <dbReference type="ARBA" id="ARBA00023136"/>
    </source>
</evidence>
<evidence type="ECO:0000256" key="8">
    <source>
        <dbReference type="ARBA" id="ARBA00022989"/>
    </source>
</evidence>
<evidence type="ECO:0000256" key="5">
    <source>
        <dbReference type="ARBA" id="ARBA00022692"/>
    </source>
</evidence>